<sequence>MPNTLTNLIPSAYRALNVVSRELVGFIPSVQLDPSAEMLAVGQTIYIPQAPVNSAGKDITPAMAFPTAAYQTIGSKSHSLTKQRAFPFSWQNEERKAMDSGPGYLSINEQQIAQALRAAVNEIEVDIAVAAAAGASRAFGATAGTAPILTDWAQAKKILDDNGAPSTDRTSVFDTTAGVALRSTSNLYKVNEAGDGGSLLRQGVLGNLFGFNLRESAQIQTTTKGTAASATTNAAGYAVGATVLTLASAGTGTIVAGDIVTFAGDSNKYVVASGDADVSNGGTITLAEPGLRVAMSAATKAITVFGTSARNTAFSRNSILLSTRLPASVQGDLATDRQVITDPLSGISFELSMYPGDRMVHYEVGVCWGVTVIKPEHLAIIVG</sequence>
<evidence type="ECO:0000313" key="2">
    <source>
        <dbReference type="EMBL" id="CAB4200632.1"/>
    </source>
</evidence>
<name>A0A6J5PP20_9CAUD</name>
<accession>A0A6J5PP20</accession>
<evidence type="ECO:0000313" key="1">
    <source>
        <dbReference type="EMBL" id="CAB4171716.1"/>
    </source>
</evidence>
<proteinExistence type="predicted"/>
<organism evidence="1">
    <name type="scientific">uncultured Caudovirales phage</name>
    <dbReference type="NCBI Taxonomy" id="2100421"/>
    <lineage>
        <taxon>Viruses</taxon>
        <taxon>Duplodnaviria</taxon>
        <taxon>Heunggongvirae</taxon>
        <taxon>Uroviricota</taxon>
        <taxon>Caudoviricetes</taxon>
        <taxon>Peduoviridae</taxon>
        <taxon>Maltschvirus</taxon>
        <taxon>Maltschvirus maltsch</taxon>
    </lineage>
</organism>
<dbReference type="EMBL" id="LR797289">
    <property type="protein sequence ID" value="CAB4200632.1"/>
    <property type="molecule type" value="Genomic_DNA"/>
</dbReference>
<protein>
    <submittedName>
        <fullName evidence="1">Major capsid protein Gp5</fullName>
    </submittedName>
</protein>
<dbReference type="EMBL" id="LR796873">
    <property type="protein sequence ID" value="CAB4171716.1"/>
    <property type="molecule type" value="Genomic_DNA"/>
</dbReference>
<reference evidence="1" key="1">
    <citation type="submission" date="2020-05" db="EMBL/GenBank/DDBJ databases">
        <authorList>
            <person name="Chiriac C."/>
            <person name="Salcher M."/>
            <person name="Ghai R."/>
            <person name="Kavagutti S V."/>
        </authorList>
    </citation>
    <scope>NUCLEOTIDE SEQUENCE</scope>
</reference>
<dbReference type="EMBL" id="LR798461">
    <property type="protein sequence ID" value="CAB5238331.1"/>
    <property type="molecule type" value="Genomic_DNA"/>
</dbReference>
<evidence type="ECO:0000313" key="3">
    <source>
        <dbReference type="EMBL" id="CAB5238331.1"/>
    </source>
</evidence>
<gene>
    <name evidence="2" type="ORF">UFOVP1354_52</name>
    <name evidence="3" type="ORF">UFOVP1547_3</name>
    <name evidence="1" type="ORF">UFOVP930_14</name>
</gene>